<comment type="caution">
    <text evidence="6">The sequence shown here is derived from an EMBL/GenBank/DDBJ whole genome shotgun (WGS) entry which is preliminary data.</text>
</comment>
<dbReference type="Pfam" id="PF00293">
    <property type="entry name" value="NUDIX"/>
    <property type="match status" value="1"/>
</dbReference>
<evidence type="ECO:0000259" key="5">
    <source>
        <dbReference type="PROSITE" id="PS51462"/>
    </source>
</evidence>
<organism evidence="6 7">
    <name type="scientific">Commensalibacter oyaizuii</name>
    <dbReference type="NCBI Taxonomy" id="3043873"/>
    <lineage>
        <taxon>Bacteria</taxon>
        <taxon>Pseudomonadati</taxon>
        <taxon>Pseudomonadota</taxon>
        <taxon>Alphaproteobacteria</taxon>
        <taxon>Acetobacterales</taxon>
        <taxon>Acetobacteraceae</taxon>
    </lineage>
</organism>
<dbReference type="RefSeq" id="WP_281447778.1">
    <property type="nucleotide sequence ID" value="NZ_JASBAO010000001.1"/>
</dbReference>
<feature type="short sequence motif" description="Nudix box" evidence="4">
    <location>
        <begin position="41"/>
        <end position="62"/>
    </location>
</feature>
<dbReference type="HAMAP" id="MF_00298">
    <property type="entry name" value="Nudix_RppH"/>
    <property type="match status" value="1"/>
</dbReference>
<proteinExistence type="inferred from homology"/>
<dbReference type="EMBL" id="JASBAO010000001">
    <property type="protein sequence ID" value="MDI2090647.1"/>
    <property type="molecule type" value="Genomic_DNA"/>
</dbReference>
<dbReference type="InterPro" id="IPR000086">
    <property type="entry name" value="NUDIX_hydrolase_dom"/>
</dbReference>
<evidence type="ECO:0000313" key="7">
    <source>
        <dbReference type="Proteomes" id="UP001431634"/>
    </source>
</evidence>
<dbReference type="InterPro" id="IPR020084">
    <property type="entry name" value="NUDIX_hydrolase_CS"/>
</dbReference>
<feature type="domain" description="Nudix hydrolase" evidence="5">
    <location>
        <begin position="6"/>
        <end position="150"/>
    </location>
</feature>
<accession>A0ABT6Q0K7</accession>
<protein>
    <recommendedName>
        <fullName evidence="4">RNA pyrophosphohydrolase</fullName>
        <ecNumber evidence="4">3.6.1.-</ecNumber>
    </recommendedName>
    <alternativeName>
        <fullName evidence="4">(Di)nucleoside polyphosphate hydrolase</fullName>
    </alternativeName>
</protein>
<dbReference type="InterPro" id="IPR022927">
    <property type="entry name" value="RppH"/>
</dbReference>
<dbReference type="CDD" id="cd03671">
    <property type="entry name" value="NUDIX_Ap4A_hydrolase_plant_like"/>
    <property type="match status" value="1"/>
</dbReference>
<gene>
    <name evidence="4" type="primary">rppH</name>
    <name evidence="4" type="synonym">nudH</name>
    <name evidence="6" type="ORF">QJV27_04490</name>
</gene>
<evidence type="ECO:0000256" key="3">
    <source>
        <dbReference type="ARBA" id="ARBA00022801"/>
    </source>
</evidence>
<dbReference type="InterPro" id="IPR015797">
    <property type="entry name" value="NUDIX_hydrolase-like_dom_sf"/>
</dbReference>
<evidence type="ECO:0000256" key="1">
    <source>
        <dbReference type="ARBA" id="ARBA00001936"/>
    </source>
</evidence>
<reference evidence="6" key="1">
    <citation type="submission" date="2023-05" db="EMBL/GenBank/DDBJ databases">
        <title>Whole genome sequence of Commensalibacter sp.</title>
        <authorList>
            <person name="Charoenyingcharoen P."/>
            <person name="Yukphan P."/>
        </authorList>
    </citation>
    <scope>NUCLEOTIDE SEQUENCE</scope>
    <source>
        <strain evidence="6">TBRC 16381</strain>
    </source>
</reference>
<dbReference type="PRINTS" id="PR00502">
    <property type="entry name" value="NUDIXFAMILY"/>
</dbReference>
<dbReference type="Proteomes" id="UP001431634">
    <property type="component" value="Unassembled WGS sequence"/>
</dbReference>
<keyword evidence="7" id="KW-1185">Reference proteome</keyword>
<name>A0ABT6Q0K7_9PROT</name>
<evidence type="ECO:0000313" key="6">
    <source>
        <dbReference type="EMBL" id="MDI2090647.1"/>
    </source>
</evidence>
<comment type="cofactor">
    <cofactor evidence="4">
        <name>a divalent metal cation</name>
        <dbReference type="ChEBI" id="CHEBI:60240"/>
    </cofactor>
</comment>
<comment type="cofactor">
    <cofactor evidence="2">
        <name>Mg(2+)</name>
        <dbReference type="ChEBI" id="CHEBI:18420"/>
    </cofactor>
</comment>
<dbReference type="GO" id="GO:0016787">
    <property type="term" value="F:hydrolase activity"/>
    <property type="evidence" value="ECO:0007669"/>
    <property type="project" value="UniProtKB-KW"/>
</dbReference>
<sequence>MNEHLPYRRNVAAVIFNPQGKIFIALRHDLAHEDIWSFPQGGVDHGETPETAIKRELLEEIGTDQIEIIDEYPQWLSYDFPTHIINNSFKGQYRGQTQKWFAIRFVGKDSDINLDKGIEKEFDTWKWIDISELATIKTGYKHNMYMQVAKYFEKYTQP</sequence>
<dbReference type="NCBIfam" id="NF001936">
    <property type="entry name" value="PRK00714.1-3"/>
    <property type="match status" value="1"/>
</dbReference>
<dbReference type="InterPro" id="IPR020476">
    <property type="entry name" value="Nudix_hydrolase"/>
</dbReference>
<dbReference type="PROSITE" id="PS51462">
    <property type="entry name" value="NUDIX"/>
    <property type="match status" value="1"/>
</dbReference>
<dbReference type="PANTHER" id="PTHR23114">
    <property type="entry name" value="M7GPPPN-MRNA HYDROLASE"/>
    <property type="match status" value="1"/>
</dbReference>
<dbReference type="PANTHER" id="PTHR23114:SF17">
    <property type="entry name" value="M7GPPPN-MRNA HYDROLASE"/>
    <property type="match status" value="1"/>
</dbReference>
<comment type="similarity">
    <text evidence="4">Belongs to the Nudix hydrolase family. RppH subfamily.</text>
</comment>
<dbReference type="PROSITE" id="PS00893">
    <property type="entry name" value="NUDIX_BOX"/>
    <property type="match status" value="1"/>
</dbReference>
<dbReference type="Gene3D" id="3.90.79.10">
    <property type="entry name" value="Nucleoside Triphosphate Pyrophosphohydrolase"/>
    <property type="match status" value="1"/>
</dbReference>
<dbReference type="SUPFAM" id="SSF55811">
    <property type="entry name" value="Nudix"/>
    <property type="match status" value="1"/>
</dbReference>
<comment type="cofactor">
    <cofactor evidence="1">
        <name>Mn(2+)</name>
        <dbReference type="ChEBI" id="CHEBI:29035"/>
    </cofactor>
</comment>
<dbReference type="NCBIfam" id="NF001938">
    <property type="entry name" value="PRK00714.1-5"/>
    <property type="match status" value="1"/>
</dbReference>
<evidence type="ECO:0000256" key="2">
    <source>
        <dbReference type="ARBA" id="ARBA00001946"/>
    </source>
</evidence>
<comment type="function">
    <text evidence="4">Accelerates the degradation of transcripts by removing pyrophosphate from the 5'-end of triphosphorylated RNA, leading to a more labile monophosphorylated state that can stimulate subsequent ribonuclease cleavage.</text>
</comment>
<keyword evidence="3 4" id="KW-0378">Hydrolase</keyword>
<evidence type="ECO:0000256" key="4">
    <source>
        <dbReference type="HAMAP-Rule" id="MF_00298"/>
    </source>
</evidence>
<dbReference type="EC" id="3.6.1.-" evidence="4"/>